<dbReference type="Proteomes" id="UP001295444">
    <property type="component" value="Chromosome 03"/>
</dbReference>
<organism evidence="1 2">
    <name type="scientific">Pelobates cultripes</name>
    <name type="common">Western spadefoot toad</name>
    <dbReference type="NCBI Taxonomy" id="61616"/>
    <lineage>
        <taxon>Eukaryota</taxon>
        <taxon>Metazoa</taxon>
        <taxon>Chordata</taxon>
        <taxon>Craniata</taxon>
        <taxon>Vertebrata</taxon>
        <taxon>Euteleostomi</taxon>
        <taxon>Amphibia</taxon>
        <taxon>Batrachia</taxon>
        <taxon>Anura</taxon>
        <taxon>Pelobatoidea</taxon>
        <taxon>Pelobatidae</taxon>
        <taxon>Pelobates</taxon>
    </lineage>
</organism>
<evidence type="ECO:0000313" key="2">
    <source>
        <dbReference type="Proteomes" id="UP001295444"/>
    </source>
</evidence>
<reference evidence="1" key="1">
    <citation type="submission" date="2022-03" db="EMBL/GenBank/DDBJ databases">
        <authorList>
            <person name="Alioto T."/>
            <person name="Alioto T."/>
            <person name="Gomez Garrido J."/>
        </authorList>
    </citation>
    <scope>NUCLEOTIDE SEQUENCE</scope>
</reference>
<dbReference type="AlphaFoldDB" id="A0AAD1RTA2"/>
<evidence type="ECO:0000313" key="1">
    <source>
        <dbReference type="EMBL" id="CAH2277824.1"/>
    </source>
</evidence>
<sequence>MDSVPISQSYMRTDLEFDIRVCRGTFVAALYCTNCSNMEEQGKEFSDVEQHDAAVTPMCAAAACPPLQSGRIYHPVKHQWLEALSRAGQCRGIIKCE</sequence>
<dbReference type="EMBL" id="OW240914">
    <property type="protein sequence ID" value="CAH2277824.1"/>
    <property type="molecule type" value="Genomic_DNA"/>
</dbReference>
<proteinExistence type="predicted"/>
<name>A0AAD1RTA2_PELCU</name>
<keyword evidence="2" id="KW-1185">Reference proteome</keyword>
<gene>
    <name evidence="1" type="ORF">PECUL_23A023383</name>
</gene>
<protein>
    <submittedName>
        <fullName evidence="1">Uncharacterized protein</fullName>
    </submittedName>
</protein>
<accession>A0AAD1RTA2</accession>